<gene>
    <name evidence="1" type="ORF">E4P82_05610</name>
</gene>
<organism evidence="1 2">
    <name type="scientific">Candidatus Competibacter phosphatis</name>
    <dbReference type="NCBI Taxonomy" id="221280"/>
    <lineage>
        <taxon>Bacteria</taxon>
        <taxon>Pseudomonadati</taxon>
        <taxon>Pseudomonadota</taxon>
        <taxon>Gammaproteobacteria</taxon>
        <taxon>Candidatus Competibacteraceae</taxon>
        <taxon>Candidatus Competibacter</taxon>
    </lineage>
</organism>
<name>A0ABX1TJI3_9GAMM</name>
<evidence type="ECO:0000313" key="1">
    <source>
        <dbReference type="EMBL" id="NMQ18724.1"/>
    </source>
</evidence>
<accession>A0ABX1TJI3</accession>
<evidence type="ECO:0008006" key="3">
    <source>
        <dbReference type="Google" id="ProtNLM"/>
    </source>
</evidence>
<proteinExistence type="predicted"/>
<protein>
    <recommendedName>
        <fullName evidence="3">Terminase</fullName>
    </recommendedName>
</protein>
<evidence type="ECO:0000313" key="2">
    <source>
        <dbReference type="Proteomes" id="UP000760480"/>
    </source>
</evidence>
<keyword evidence="2" id="KW-1185">Reference proteome</keyword>
<comment type="caution">
    <text evidence="1">The sequence shown here is derived from an EMBL/GenBank/DDBJ whole genome shotgun (WGS) entry which is preliminary data.</text>
</comment>
<reference evidence="1 2" key="1">
    <citation type="submission" date="2019-03" db="EMBL/GenBank/DDBJ databases">
        <title>Metabolic reconstructions from genomes of highly enriched 'Candidatus Accumulibacter' and 'Candidatus Competibacter' bioreactor populations.</title>
        <authorList>
            <person name="Annavajhala M.K."/>
            <person name="Welles L."/>
            <person name="Abbas B."/>
            <person name="Sorokin D."/>
            <person name="Park H."/>
            <person name="Van Loosdrecht M."/>
            <person name="Chandran K."/>
        </authorList>
    </citation>
    <scope>NUCLEOTIDE SEQUENCE [LARGE SCALE GENOMIC DNA]</scope>
    <source>
        <strain evidence="1 2">SBR_G</strain>
    </source>
</reference>
<dbReference type="Proteomes" id="UP000760480">
    <property type="component" value="Unassembled WGS sequence"/>
</dbReference>
<sequence>MPNPRKPKIVRLSGRHYETPRPVDRPECPPDLYGDAKAVFDELVKAMPDGVAAKSDSLFIGLLAQLIVEYRRDPANFPAVRLNAMRVMLSELGMTPKARRQLELVPDRKDNPFAEIDRLRGA</sequence>
<dbReference type="RefSeq" id="WP_169247985.1">
    <property type="nucleotide sequence ID" value="NZ_SPMZ01000016.1"/>
</dbReference>
<dbReference type="EMBL" id="SPMZ01000016">
    <property type="protein sequence ID" value="NMQ18724.1"/>
    <property type="molecule type" value="Genomic_DNA"/>
</dbReference>